<dbReference type="AlphaFoldDB" id="A0A328QAA3"/>
<accession>A0A328QAA3</accession>
<organism evidence="1 2">
    <name type="scientific">Methanosphaera stadtmanae</name>
    <dbReference type="NCBI Taxonomy" id="2317"/>
    <lineage>
        <taxon>Archaea</taxon>
        <taxon>Methanobacteriati</taxon>
        <taxon>Methanobacteriota</taxon>
        <taxon>Methanomada group</taxon>
        <taxon>Methanobacteria</taxon>
        <taxon>Methanobacteriales</taxon>
        <taxon>Methanobacteriaceae</taxon>
        <taxon>Methanosphaera</taxon>
    </lineage>
</organism>
<gene>
    <name evidence="1" type="ORF">CA615_01225</name>
</gene>
<dbReference type="EMBL" id="NGJK01000015">
    <property type="protein sequence ID" value="RAP03610.1"/>
    <property type="molecule type" value="Genomic_DNA"/>
</dbReference>
<dbReference type="Proteomes" id="UP000248557">
    <property type="component" value="Unassembled WGS sequence"/>
</dbReference>
<evidence type="ECO:0000313" key="1">
    <source>
        <dbReference type="EMBL" id="RAP03610.1"/>
    </source>
</evidence>
<proteinExistence type="predicted"/>
<reference evidence="1 2" key="1">
    <citation type="submission" date="2017-05" db="EMBL/GenBank/DDBJ databases">
        <title>Host range expansion of the Methanosphaera genus to humans and monogastric animals involves recent and extensive reduction in genome content.</title>
        <authorList>
            <person name="Hoedt E.C."/>
            <person name="Volmer J.G."/>
            <person name="Parks D.H."/>
            <person name="Rosewarne C.P."/>
            <person name="Denman S.E."/>
            <person name="Mcsweeney C.S."/>
            <person name="O Cuiv P."/>
            <person name="Hugenholtz P."/>
            <person name="Tyson G.W."/>
            <person name="Morrison M."/>
        </authorList>
    </citation>
    <scope>NUCLEOTIDE SEQUENCE [LARGE SCALE GENOMIC DNA]</scope>
    <source>
        <strain evidence="1 2">PA5</strain>
    </source>
</reference>
<protein>
    <submittedName>
        <fullName evidence="1">Uncharacterized protein</fullName>
    </submittedName>
</protein>
<name>A0A328QAA3_9EURY</name>
<evidence type="ECO:0000313" key="2">
    <source>
        <dbReference type="Proteomes" id="UP000248557"/>
    </source>
</evidence>
<comment type="caution">
    <text evidence="1">The sequence shown here is derived from an EMBL/GenBank/DDBJ whole genome shotgun (WGS) entry which is preliminary data.</text>
</comment>
<sequence>MTLQQLNQQYSIKELIPLYNYKNQERFENILFISFNKTNQKINLKIKELKQKNKKRRMIFPSL</sequence>